<evidence type="ECO:0000313" key="2">
    <source>
        <dbReference type="Proteomes" id="UP000054485"/>
    </source>
</evidence>
<evidence type="ECO:0000313" key="1">
    <source>
        <dbReference type="EMBL" id="KIK34490.1"/>
    </source>
</evidence>
<dbReference type="STRING" id="930992.A0A0C9ZAH9"/>
<gene>
    <name evidence="1" type="ORF">CY34DRAFT_97907</name>
</gene>
<dbReference type="Proteomes" id="UP000054485">
    <property type="component" value="Unassembled WGS sequence"/>
</dbReference>
<protein>
    <submittedName>
        <fullName evidence="1">Uncharacterized protein</fullName>
    </submittedName>
</protein>
<reference evidence="1 2" key="1">
    <citation type="submission" date="2014-04" db="EMBL/GenBank/DDBJ databases">
        <authorList>
            <consortium name="DOE Joint Genome Institute"/>
            <person name="Kuo A."/>
            <person name="Ruytinx J."/>
            <person name="Rineau F."/>
            <person name="Colpaert J."/>
            <person name="Kohler A."/>
            <person name="Nagy L.G."/>
            <person name="Floudas D."/>
            <person name="Copeland A."/>
            <person name="Barry K.W."/>
            <person name="Cichocki N."/>
            <person name="Veneault-Fourrey C."/>
            <person name="LaButti K."/>
            <person name="Lindquist E.A."/>
            <person name="Lipzen A."/>
            <person name="Lundell T."/>
            <person name="Morin E."/>
            <person name="Murat C."/>
            <person name="Sun H."/>
            <person name="Tunlid A."/>
            <person name="Henrissat B."/>
            <person name="Grigoriev I.V."/>
            <person name="Hibbett D.S."/>
            <person name="Martin F."/>
            <person name="Nordberg H.P."/>
            <person name="Cantor M.N."/>
            <person name="Hua S.X."/>
        </authorList>
    </citation>
    <scope>NUCLEOTIDE SEQUENCE [LARGE SCALE GENOMIC DNA]</scope>
    <source>
        <strain evidence="1 2">UH-Slu-Lm8-n1</strain>
    </source>
</reference>
<proteinExistence type="predicted"/>
<dbReference type="AlphaFoldDB" id="A0A0C9ZAH9"/>
<accession>A0A0C9ZAH9</accession>
<dbReference type="OrthoDB" id="6365676at2759"/>
<dbReference type="EMBL" id="KN835747">
    <property type="protein sequence ID" value="KIK34490.1"/>
    <property type="molecule type" value="Genomic_DNA"/>
</dbReference>
<sequence>MNTQNNVVHGSYGHTLMSHHSSIPRYDSPPPVLAPIQDERVLRGDIRIPQMHHSITPPASLSYMHHSQVQSSYPYHAPHVGLGQGAWKADNALRARPSTGYV</sequence>
<name>A0A0C9ZAH9_9AGAM</name>
<organism evidence="1 2">
    <name type="scientific">Suillus luteus UH-Slu-Lm8-n1</name>
    <dbReference type="NCBI Taxonomy" id="930992"/>
    <lineage>
        <taxon>Eukaryota</taxon>
        <taxon>Fungi</taxon>
        <taxon>Dikarya</taxon>
        <taxon>Basidiomycota</taxon>
        <taxon>Agaricomycotina</taxon>
        <taxon>Agaricomycetes</taxon>
        <taxon>Agaricomycetidae</taxon>
        <taxon>Boletales</taxon>
        <taxon>Suillineae</taxon>
        <taxon>Suillaceae</taxon>
        <taxon>Suillus</taxon>
    </lineage>
</organism>
<dbReference type="InParanoid" id="A0A0C9ZAH9"/>
<keyword evidence="2" id="KW-1185">Reference proteome</keyword>
<dbReference type="HOGENOM" id="CLU_2279345_0_0_1"/>
<reference evidence="2" key="2">
    <citation type="submission" date="2015-01" db="EMBL/GenBank/DDBJ databases">
        <title>Evolutionary Origins and Diversification of the Mycorrhizal Mutualists.</title>
        <authorList>
            <consortium name="DOE Joint Genome Institute"/>
            <consortium name="Mycorrhizal Genomics Consortium"/>
            <person name="Kohler A."/>
            <person name="Kuo A."/>
            <person name="Nagy L.G."/>
            <person name="Floudas D."/>
            <person name="Copeland A."/>
            <person name="Barry K.W."/>
            <person name="Cichocki N."/>
            <person name="Veneault-Fourrey C."/>
            <person name="LaButti K."/>
            <person name="Lindquist E.A."/>
            <person name="Lipzen A."/>
            <person name="Lundell T."/>
            <person name="Morin E."/>
            <person name="Murat C."/>
            <person name="Riley R."/>
            <person name="Ohm R."/>
            <person name="Sun H."/>
            <person name="Tunlid A."/>
            <person name="Henrissat B."/>
            <person name="Grigoriev I.V."/>
            <person name="Hibbett D.S."/>
            <person name="Martin F."/>
        </authorList>
    </citation>
    <scope>NUCLEOTIDE SEQUENCE [LARGE SCALE GENOMIC DNA]</scope>
    <source>
        <strain evidence="2">UH-Slu-Lm8-n1</strain>
    </source>
</reference>